<evidence type="ECO:0000256" key="4">
    <source>
        <dbReference type="RuleBase" id="RU363099"/>
    </source>
</evidence>
<dbReference type="AlphaFoldDB" id="A0A3S3M7W7"/>
<accession>A0A3S3M7W7</accession>
<keyword evidence="3 4" id="KW-0964">Secreted</keyword>
<evidence type="ECO:0000313" key="6">
    <source>
        <dbReference type="Proteomes" id="UP000283530"/>
    </source>
</evidence>
<dbReference type="Pfam" id="PF03018">
    <property type="entry name" value="Dirigent"/>
    <property type="match status" value="1"/>
</dbReference>
<dbReference type="InterPro" id="IPR044859">
    <property type="entry name" value="Allene_oxi_cyc_Dirigent"/>
</dbReference>
<dbReference type="OrthoDB" id="1921494at2759"/>
<dbReference type="InterPro" id="IPR004265">
    <property type="entry name" value="Dirigent"/>
</dbReference>
<keyword evidence="6" id="KW-1185">Reference proteome</keyword>
<gene>
    <name evidence="5" type="ORF">CKAN_00321700</name>
</gene>
<dbReference type="GO" id="GO:0048046">
    <property type="term" value="C:apoplast"/>
    <property type="evidence" value="ECO:0007669"/>
    <property type="project" value="UniProtKB-SubCell"/>
</dbReference>
<protein>
    <recommendedName>
        <fullName evidence="4">Dirigent protein</fullName>
    </recommendedName>
</protein>
<dbReference type="Proteomes" id="UP000283530">
    <property type="component" value="Unassembled WGS sequence"/>
</dbReference>
<evidence type="ECO:0000256" key="3">
    <source>
        <dbReference type="ARBA" id="ARBA00022525"/>
    </source>
</evidence>
<comment type="subcellular location">
    <subcellularLocation>
        <location evidence="4">Secreted</location>
        <location evidence="4">Extracellular space</location>
        <location evidence="4">Apoplast</location>
    </subcellularLocation>
</comment>
<sequence>MHDVLGGSNPSAKAVTGIVTYPAVNQIAFAKPNGAVIPAKNGGPLTNTNNGIINNHHLPFLTSLGGPTSNTLPQNTGNSVNGGSELPFLTSGQLASGTSLQQLLFGTMTVIDDELTEGHELGSPVVGKAQGFYVASSEDGTSQVVVFTVMFESGHYVDSISFFGVHHTASSESRVAVMGGTGKYTNAKGFATIRTIHPAIDQHTTDGIETLLQFAVYLS</sequence>
<comment type="function">
    <text evidence="4">Dirigent proteins impart stereoselectivity on the phenoxy radical-coupling reaction, yielding optically active lignans from two molecules of coniferyl alcohol in the biosynthesis of lignans, flavonolignans, and alkaloids and thus plays a central role in plant secondary metabolism.</text>
</comment>
<proteinExistence type="inferred from homology"/>
<keyword evidence="4" id="KW-0052">Apoplast</keyword>
<evidence type="ECO:0000313" key="5">
    <source>
        <dbReference type="EMBL" id="RWR74865.1"/>
    </source>
</evidence>
<reference evidence="5 6" key="1">
    <citation type="journal article" date="2019" name="Nat. Plants">
        <title>Stout camphor tree genome fills gaps in understanding of flowering plant genome evolution.</title>
        <authorList>
            <person name="Chaw S.M."/>
            <person name="Liu Y.C."/>
            <person name="Wu Y.W."/>
            <person name="Wang H.Y."/>
            <person name="Lin C.I."/>
            <person name="Wu C.S."/>
            <person name="Ke H.M."/>
            <person name="Chang L.Y."/>
            <person name="Hsu C.Y."/>
            <person name="Yang H.T."/>
            <person name="Sudianto E."/>
            <person name="Hsu M.H."/>
            <person name="Wu K.P."/>
            <person name="Wang L.N."/>
            <person name="Leebens-Mack J.H."/>
            <person name="Tsai I.J."/>
        </authorList>
    </citation>
    <scope>NUCLEOTIDE SEQUENCE [LARGE SCALE GENOMIC DNA]</scope>
    <source>
        <strain evidence="6">cv. Chaw 1501</strain>
        <tissue evidence="5">Young leaves</tissue>
    </source>
</reference>
<name>A0A3S3M7W7_9MAGN</name>
<dbReference type="EMBL" id="QPKB01000001">
    <property type="protein sequence ID" value="RWR74865.1"/>
    <property type="molecule type" value="Genomic_DNA"/>
</dbReference>
<comment type="similarity">
    <text evidence="1 4">Belongs to the plant dirigent protein family.</text>
</comment>
<dbReference type="Gene3D" id="2.40.480.10">
    <property type="entry name" value="Allene oxide cyclase-like"/>
    <property type="match status" value="1"/>
</dbReference>
<dbReference type="PANTHER" id="PTHR46215:SF5">
    <property type="entry name" value="DIRIGENT PROTEIN"/>
    <property type="match status" value="1"/>
</dbReference>
<evidence type="ECO:0000256" key="2">
    <source>
        <dbReference type="ARBA" id="ARBA00011738"/>
    </source>
</evidence>
<dbReference type="PANTHER" id="PTHR46215">
    <property type="entry name" value="DIRIGENT PROTEIN 24-RELATED"/>
    <property type="match status" value="1"/>
</dbReference>
<evidence type="ECO:0000256" key="1">
    <source>
        <dbReference type="ARBA" id="ARBA00010746"/>
    </source>
</evidence>
<dbReference type="GO" id="GO:0009699">
    <property type="term" value="P:phenylpropanoid biosynthetic process"/>
    <property type="evidence" value="ECO:0007669"/>
    <property type="project" value="UniProtKB-ARBA"/>
</dbReference>
<comment type="subunit">
    <text evidence="2 4">Homodimer.</text>
</comment>
<organism evidence="5 6">
    <name type="scientific">Cinnamomum micranthum f. kanehirae</name>
    <dbReference type="NCBI Taxonomy" id="337451"/>
    <lineage>
        <taxon>Eukaryota</taxon>
        <taxon>Viridiplantae</taxon>
        <taxon>Streptophyta</taxon>
        <taxon>Embryophyta</taxon>
        <taxon>Tracheophyta</taxon>
        <taxon>Spermatophyta</taxon>
        <taxon>Magnoliopsida</taxon>
        <taxon>Magnoliidae</taxon>
        <taxon>Laurales</taxon>
        <taxon>Lauraceae</taxon>
        <taxon>Cinnamomum</taxon>
    </lineage>
</organism>
<comment type="caution">
    <text evidence="5">The sequence shown here is derived from an EMBL/GenBank/DDBJ whole genome shotgun (WGS) entry which is preliminary data.</text>
</comment>